<evidence type="ECO:0000313" key="14">
    <source>
        <dbReference type="Proteomes" id="UP000652074"/>
    </source>
</evidence>
<dbReference type="InterPro" id="IPR039261">
    <property type="entry name" value="FNR_nucleotide-bd"/>
</dbReference>
<evidence type="ECO:0000259" key="11">
    <source>
        <dbReference type="PROSITE" id="PS51085"/>
    </source>
</evidence>
<sequence length="425" mass="46224">MTSLTLLLWIAFGIIVQFAIFLAVEFWQHWKKYTALRLRSDPDKSVPLPEAAPETNDAGGKSWTGFLPFRVVRKDVEDGARTVCSFYLEPEDKRPLPLYLPGQFLTFRLEVASPDGGTEEITRCYSLSDAPRTDLYRVSIKRVPAPPGNAVPAGRSSNHFHDHVNPGSRLMVRAPAGHFHIDRSDAPVVLIAGGIGITPMLSMANWCAAEQPGRELWLFYGVRDERETVMLPHLRALAEQHPNIHLRLCVSSPGTVHESESAYVRRGRVDVALLRMELPLKPYHFYICGPTPMMESLVPALEDWGVPDNHIHFEAFGPASIKRRTKSAPASVVSEGAAAGTGLAVTFGKSGKTLAWNAGGGSLLELAEAGGVNVPSGCRAGSCGTCQTKIESGEVSYRQEPDFDPEPGTCLLCVCVPKTAVTLGA</sequence>
<dbReference type="CDD" id="cd06184">
    <property type="entry name" value="flavohem_like_fad_nad_binding"/>
    <property type="match status" value="1"/>
</dbReference>
<keyword evidence="3" id="KW-0001">2Fe-2S</keyword>
<dbReference type="InterPro" id="IPR001433">
    <property type="entry name" value="OxRdtase_FAD/NAD-bd"/>
</dbReference>
<feature type="transmembrane region" description="Helical" evidence="10">
    <location>
        <begin position="6"/>
        <end position="27"/>
    </location>
</feature>
<evidence type="ECO:0000256" key="8">
    <source>
        <dbReference type="ARBA" id="ARBA00023014"/>
    </source>
</evidence>
<dbReference type="InterPro" id="IPR006058">
    <property type="entry name" value="2Fe2S_fd_BS"/>
</dbReference>
<dbReference type="InterPro" id="IPR017927">
    <property type="entry name" value="FAD-bd_FR_type"/>
</dbReference>
<evidence type="ECO:0000256" key="4">
    <source>
        <dbReference type="ARBA" id="ARBA00022723"/>
    </source>
</evidence>
<dbReference type="InterPro" id="IPR012675">
    <property type="entry name" value="Beta-grasp_dom_sf"/>
</dbReference>
<keyword evidence="10" id="KW-0472">Membrane</keyword>
<keyword evidence="2" id="KW-0285">Flavoprotein</keyword>
<evidence type="ECO:0000256" key="9">
    <source>
        <dbReference type="ARBA" id="ARBA00034078"/>
    </source>
</evidence>
<keyword evidence="4" id="KW-0479">Metal-binding</keyword>
<keyword evidence="10" id="KW-1133">Transmembrane helix</keyword>
<dbReference type="CDD" id="cd00207">
    <property type="entry name" value="fer2"/>
    <property type="match status" value="1"/>
</dbReference>
<comment type="cofactor">
    <cofactor evidence="1">
        <name>FAD</name>
        <dbReference type="ChEBI" id="CHEBI:57692"/>
    </cofactor>
</comment>
<dbReference type="InterPro" id="IPR017938">
    <property type="entry name" value="Riboflavin_synthase-like_b-brl"/>
</dbReference>
<proteinExistence type="predicted"/>
<dbReference type="InterPro" id="IPR001709">
    <property type="entry name" value="Flavoprot_Pyr_Nucl_cyt_Rdtase"/>
</dbReference>
<name>A0ABX1MYM3_9RHOO</name>
<gene>
    <name evidence="13" type="ORF">GPA26_23350</name>
</gene>
<evidence type="ECO:0000256" key="7">
    <source>
        <dbReference type="ARBA" id="ARBA00023004"/>
    </source>
</evidence>
<keyword evidence="14" id="KW-1185">Reference proteome</keyword>
<keyword evidence="6" id="KW-0560">Oxidoreductase</keyword>
<feature type="domain" description="FAD-binding FR-type" evidence="12">
    <location>
        <begin position="64"/>
        <end position="182"/>
    </location>
</feature>
<dbReference type="Proteomes" id="UP000652074">
    <property type="component" value="Unassembled WGS sequence"/>
</dbReference>
<dbReference type="PROSITE" id="PS51085">
    <property type="entry name" value="2FE2S_FER_2"/>
    <property type="match status" value="1"/>
</dbReference>
<dbReference type="Pfam" id="PF00175">
    <property type="entry name" value="NAD_binding_1"/>
    <property type="match status" value="1"/>
</dbReference>
<keyword evidence="5" id="KW-0274">FAD</keyword>
<dbReference type="PANTHER" id="PTHR47354:SF8">
    <property type="entry name" value="1,2-PHENYLACETYL-COA EPOXIDASE, SUBUNIT E"/>
    <property type="match status" value="1"/>
</dbReference>
<dbReference type="PRINTS" id="PR00371">
    <property type="entry name" value="FPNCR"/>
</dbReference>
<organism evidence="13 14">
    <name type="scientific">Aromatoleum petrolei</name>
    <dbReference type="NCBI Taxonomy" id="76116"/>
    <lineage>
        <taxon>Bacteria</taxon>
        <taxon>Pseudomonadati</taxon>
        <taxon>Pseudomonadota</taxon>
        <taxon>Betaproteobacteria</taxon>
        <taxon>Rhodocyclales</taxon>
        <taxon>Rhodocyclaceae</taxon>
        <taxon>Aromatoleum</taxon>
    </lineage>
</organism>
<comment type="caution">
    <text evidence="13">The sequence shown here is derived from an EMBL/GenBank/DDBJ whole genome shotgun (WGS) entry which is preliminary data.</text>
</comment>
<evidence type="ECO:0000313" key="13">
    <source>
        <dbReference type="EMBL" id="NMF91406.1"/>
    </source>
</evidence>
<evidence type="ECO:0000256" key="5">
    <source>
        <dbReference type="ARBA" id="ARBA00022827"/>
    </source>
</evidence>
<dbReference type="InterPro" id="IPR001041">
    <property type="entry name" value="2Fe-2S_ferredoxin-type"/>
</dbReference>
<dbReference type="PROSITE" id="PS00197">
    <property type="entry name" value="2FE2S_FER_1"/>
    <property type="match status" value="1"/>
</dbReference>
<evidence type="ECO:0000256" key="10">
    <source>
        <dbReference type="SAM" id="Phobius"/>
    </source>
</evidence>
<keyword evidence="10" id="KW-0812">Transmembrane</keyword>
<accession>A0ABX1MYM3</accession>
<protein>
    <submittedName>
        <fullName evidence="13">2Fe-2S iron-sulfur cluster binding domain-containing protein</fullName>
    </submittedName>
</protein>
<dbReference type="Gene3D" id="2.40.30.10">
    <property type="entry name" value="Translation factors"/>
    <property type="match status" value="1"/>
</dbReference>
<dbReference type="SUPFAM" id="SSF63380">
    <property type="entry name" value="Riboflavin synthase domain-like"/>
    <property type="match status" value="1"/>
</dbReference>
<feature type="domain" description="2Fe-2S ferredoxin-type" evidence="11">
    <location>
        <begin position="343"/>
        <end position="425"/>
    </location>
</feature>
<dbReference type="Pfam" id="PF00111">
    <property type="entry name" value="Fer2"/>
    <property type="match status" value="1"/>
</dbReference>
<comment type="cofactor">
    <cofactor evidence="9">
        <name>[2Fe-2S] cluster</name>
        <dbReference type="ChEBI" id="CHEBI:190135"/>
    </cofactor>
</comment>
<keyword evidence="8" id="KW-0411">Iron-sulfur</keyword>
<evidence type="ECO:0000259" key="12">
    <source>
        <dbReference type="PROSITE" id="PS51384"/>
    </source>
</evidence>
<dbReference type="PRINTS" id="PR00409">
    <property type="entry name" value="PHDIOXRDTASE"/>
</dbReference>
<dbReference type="InterPro" id="IPR050415">
    <property type="entry name" value="MRET"/>
</dbReference>
<dbReference type="RefSeq" id="WP_169208720.1">
    <property type="nucleotide sequence ID" value="NZ_CP059560.1"/>
</dbReference>
<keyword evidence="7" id="KW-0408">Iron</keyword>
<dbReference type="PANTHER" id="PTHR47354">
    <property type="entry name" value="NADH OXIDOREDUCTASE HCR"/>
    <property type="match status" value="1"/>
</dbReference>
<dbReference type="Gene3D" id="3.40.50.80">
    <property type="entry name" value="Nucleotide-binding domain of ferredoxin-NADP reductase (FNR) module"/>
    <property type="match status" value="1"/>
</dbReference>
<evidence type="ECO:0000256" key="3">
    <source>
        <dbReference type="ARBA" id="ARBA00022714"/>
    </source>
</evidence>
<dbReference type="SUPFAM" id="SSF54292">
    <property type="entry name" value="2Fe-2S ferredoxin-like"/>
    <property type="match status" value="1"/>
</dbReference>
<dbReference type="EMBL" id="WTVR01000082">
    <property type="protein sequence ID" value="NMF91406.1"/>
    <property type="molecule type" value="Genomic_DNA"/>
</dbReference>
<dbReference type="SUPFAM" id="SSF52343">
    <property type="entry name" value="Ferredoxin reductase-like, C-terminal NADP-linked domain"/>
    <property type="match status" value="1"/>
</dbReference>
<dbReference type="InterPro" id="IPR036010">
    <property type="entry name" value="2Fe-2S_ferredoxin-like_sf"/>
</dbReference>
<dbReference type="PROSITE" id="PS51384">
    <property type="entry name" value="FAD_FR"/>
    <property type="match status" value="1"/>
</dbReference>
<reference evidence="13 14" key="1">
    <citation type="submission" date="2019-12" db="EMBL/GenBank/DDBJ databases">
        <title>Comparative genomics gives insights into the taxonomy of the Azoarcus-Aromatoleum group and reveals separate origins of nif in the plant-associated Azoarcus and non-plant-associated Aromatoleum sub-groups.</title>
        <authorList>
            <person name="Lafos M."/>
            <person name="Maluk M."/>
            <person name="Batista M."/>
            <person name="Junghare M."/>
            <person name="Carmona M."/>
            <person name="Faoro H."/>
            <person name="Cruz L.M."/>
            <person name="Battistoni F."/>
            <person name="De Souza E."/>
            <person name="Pedrosa F."/>
            <person name="Chen W.-M."/>
            <person name="Poole P.S."/>
            <person name="Dixon R.A."/>
            <person name="James E.K."/>
        </authorList>
    </citation>
    <scope>NUCLEOTIDE SEQUENCE [LARGE SCALE GENOMIC DNA]</scope>
    <source>
        <strain evidence="13 14">ToN1</strain>
    </source>
</reference>
<dbReference type="Gene3D" id="3.10.20.30">
    <property type="match status" value="1"/>
</dbReference>
<evidence type="ECO:0000256" key="1">
    <source>
        <dbReference type="ARBA" id="ARBA00001974"/>
    </source>
</evidence>
<evidence type="ECO:0000256" key="6">
    <source>
        <dbReference type="ARBA" id="ARBA00023002"/>
    </source>
</evidence>
<evidence type="ECO:0000256" key="2">
    <source>
        <dbReference type="ARBA" id="ARBA00022630"/>
    </source>
</evidence>